<protein>
    <recommendedName>
        <fullName evidence="4">Secreted protein</fullName>
    </recommendedName>
</protein>
<evidence type="ECO:0000313" key="3">
    <source>
        <dbReference type="Proteomes" id="UP001500738"/>
    </source>
</evidence>
<keyword evidence="3" id="KW-1185">Reference proteome</keyword>
<sequence length="185" mass="19668">MHKLRLVFVCVGLATSFTAIASEAMASDARANESVALFKSFCVATAGDKARALSVLGEGNALARRLPEAVTTAMFGKSGGVAWALSSPSQAQLLLAYNPMGICEVRIAEADEAAMIEQFHALTTSLSTRSSSNSGQPEKRRQGNANLTYETFNYEVGGQKALLAITTSDQRVGEQQHVITFSFVS</sequence>
<dbReference type="EMBL" id="BAAAFE010000004">
    <property type="protein sequence ID" value="GAA0862886.1"/>
    <property type="molecule type" value="Genomic_DNA"/>
</dbReference>
<dbReference type="NCBIfam" id="NF047650">
    <property type="entry name" value="lipo_NMCC_0638"/>
    <property type="match status" value="1"/>
</dbReference>
<dbReference type="RefSeq" id="WP_215353605.1">
    <property type="nucleotide sequence ID" value="NZ_BAAAFE010000004.1"/>
</dbReference>
<dbReference type="Proteomes" id="UP001500738">
    <property type="component" value="Unassembled WGS sequence"/>
</dbReference>
<comment type="caution">
    <text evidence="2">The sequence shown here is derived from an EMBL/GenBank/DDBJ whole genome shotgun (WGS) entry which is preliminary data.</text>
</comment>
<evidence type="ECO:0000313" key="2">
    <source>
        <dbReference type="EMBL" id="GAA0862886.1"/>
    </source>
</evidence>
<feature type="signal peptide" evidence="1">
    <location>
        <begin position="1"/>
        <end position="21"/>
    </location>
</feature>
<organism evidence="2 3">
    <name type="scientific">Sphingopyxis soli</name>
    <dbReference type="NCBI Taxonomy" id="592051"/>
    <lineage>
        <taxon>Bacteria</taxon>
        <taxon>Pseudomonadati</taxon>
        <taxon>Pseudomonadota</taxon>
        <taxon>Alphaproteobacteria</taxon>
        <taxon>Sphingomonadales</taxon>
        <taxon>Sphingomonadaceae</taxon>
        <taxon>Sphingopyxis</taxon>
    </lineage>
</organism>
<name>A0ABN1M134_9SPHN</name>
<gene>
    <name evidence="2" type="ORF">GCM10009115_11330</name>
</gene>
<proteinExistence type="predicted"/>
<accession>A0ABN1M134</accession>
<keyword evidence="1" id="KW-0732">Signal</keyword>
<feature type="chain" id="PRO_5047398727" description="Secreted protein" evidence="1">
    <location>
        <begin position="22"/>
        <end position="185"/>
    </location>
</feature>
<evidence type="ECO:0000256" key="1">
    <source>
        <dbReference type="SAM" id="SignalP"/>
    </source>
</evidence>
<reference evidence="2 3" key="1">
    <citation type="journal article" date="2019" name="Int. J. Syst. Evol. Microbiol.">
        <title>The Global Catalogue of Microorganisms (GCM) 10K type strain sequencing project: providing services to taxonomists for standard genome sequencing and annotation.</title>
        <authorList>
            <consortium name="The Broad Institute Genomics Platform"/>
            <consortium name="The Broad Institute Genome Sequencing Center for Infectious Disease"/>
            <person name="Wu L."/>
            <person name="Ma J."/>
        </authorList>
    </citation>
    <scope>NUCLEOTIDE SEQUENCE [LARGE SCALE GENOMIC DNA]</scope>
    <source>
        <strain evidence="2 3">JCM 15910</strain>
    </source>
</reference>
<evidence type="ECO:0008006" key="4">
    <source>
        <dbReference type="Google" id="ProtNLM"/>
    </source>
</evidence>